<evidence type="ECO:0000313" key="10">
    <source>
        <dbReference type="Proteomes" id="UP000286510"/>
    </source>
</evidence>
<dbReference type="SMART" id="SM00133">
    <property type="entry name" value="S_TK_X"/>
    <property type="match status" value="1"/>
</dbReference>
<dbReference type="GO" id="GO:0005524">
    <property type="term" value="F:ATP binding"/>
    <property type="evidence" value="ECO:0007669"/>
    <property type="project" value="UniProtKB-KW"/>
</dbReference>
<keyword evidence="3" id="KW-0547">Nucleotide-binding</keyword>
<evidence type="ECO:0000259" key="8">
    <source>
        <dbReference type="PROSITE" id="PS51285"/>
    </source>
</evidence>
<dbReference type="PANTHER" id="PTHR24351">
    <property type="entry name" value="RIBOSOMAL PROTEIN S6 KINASE"/>
    <property type="match status" value="1"/>
</dbReference>
<dbReference type="Proteomes" id="UP000286510">
    <property type="component" value="Unassembled WGS sequence"/>
</dbReference>
<keyword evidence="1" id="KW-0723">Serine/threonine-protein kinase</keyword>
<keyword evidence="2" id="KW-0808">Transferase</keyword>
<feature type="domain" description="AGC-kinase C-terminal" evidence="8">
    <location>
        <begin position="132"/>
        <end position="227"/>
    </location>
</feature>
<dbReference type="AlphaFoldDB" id="A0A418CH21"/>
<sequence length="366" mass="40541">MIDADGHIALVDFGLAKLHVSEFKGAKTMAGSPQYTAPELLLPKAKRSYGKAADWWSLGILLYEMSIGKSPFFDSNIEKMYHKIQNDPLAFPANPETSPELQDLLLGLLRKDPHQRYGTNSISDILDHPFFAGMDWDLLLQKKIDAPWKPHLTSTLDVKYVDTEFTDLDVSDEVLSPTDKASKGGLLFEKIEKMFVPRNAKKAAGPVQDPTFKDFTYYCQDPNSLVDATSLVDELHKPNAMDAGGDCDATANGTPLSSFIANESTSDSRLGRSPDIFPVDPRLTPPYNSKMPLEVEERKKTPPPPPLYVPPPRNPLPPKPAVRTPSPNASTDSTTEEKDDAVRRNAATAPVFFRNSFRHSFRAPSD</sequence>
<name>A0A418CH21_APHAT</name>
<evidence type="ECO:0000313" key="9">
    <source>
        <dbReference type="EMBL" id="RHY79338.1"/>
    </source>
</evidence>
<dbReference type="SMART" id="SM00220">
    <property type="entry name" value="S_TKc"/>
    <property type="match status" value="1"/>
</dbReference>
<gene>
    <name evidence="9" type="ORF">DYB26_004135</name>
</gene>
<dbReference type="InterPro" id="IPR000719">
    <property type="entry name" value="Prot_kinase_dom"/>
</dbReference>
<proteinExistence type="predicted"/>
<dbReference type="InterPro" id="IPR011009">
    <property type="entry name" value="Kinase-like_dom_sf"/>
</dbReference>
<dbReference type="VEuPathDB" id="FungiDB:H257_13567"/>
<dbReference type="Pfam" id="PF00069">
    <property type="entry name" value="Pkinase"/>
    <property type="match status" value="1"/>
</dbReference>
<evidence type="ECO:0000256" key="6">
    <source>
        <dbReference type="SAM" id="MobiDB-lite"/>
    </source>
</evidence>
<organism evidence="9 10">
    <name type="scientific">Aphanomyces astaci</name>
    <name type="common">Crayfish plague agent</name>
    <dbReference type="NCBI Taxonomy" id="112090"/>
    <lineage>
        <taxon>Eukaryota</taxon>
        <taxon>Sar</taxon>
        <taxon>Stramenopiles</taxon>
        <taxon>Oomycota</taxon>
        <taxon>Saprolegniomycetes</taxon>
        <taxon>Saprolegniales</taxon>
        <taxon>Verrucalvaceae</taxon>
        <taxon>Aphanomyces</taxon>
    </lineage>
</organism>
<dbReference type="GO" id="GO:0004674">
    <property type="term" value="F:protein serine/threonine kinase activity"/>
    <property type="evidence" value="ECO:0007669"/>
    <property type="project" value="UniProtKB-KW"/>
</dbReference>
<evidence type="ECO:0000256" key="5">
    <source>
        <dbReference type="ARBA" id="ARBA00022840"/>
    </source>
</evidence>
<evidence type="ECO:0000256" key="2">
    <source>
        <dbReference type="ARBA" id="ARBA00022679"/>
    </source>
</evidence>
<accession>A0A418CH21</accession>
<reference evidence="9 10" key="1">
    <citation type="submission" date="2018-08" db="EMBL/GenBank/DDBJ databases">
        <title>Aphanomyces genome sequencing and annotation.</title>
        <authorList>
            <person name="Minardi D."/>
            <person name="Oidtmann B."/>
            <person name="Van Der Giezen M."/>
            <person name="Studholme D.J."/>
        </authorList>
    </citation>
    <scope>NUCLEOTIDE SEQUENCE [LARGE SCALE GENOMIC DNA]</scope>
    <source>
        <strain evidence="9 10">FDL457</strain>
    </source>
</reference>
<dbReference type="InterPro" id="IPR000961">
    <property type="entry name" value="AGC-kinase_C"/>
</dbReference>
<dbReference type="Gene3D" id="1.10.510.10">
    <property type="entry name" value="Transferase(Phosphotransferase) domain 1"/>
    <property type="match status" value="1"/>
</dbReference>
<protein>
    <submittedName>
        <fullName evidence="9">Uncharacterized protein</fullName>
    </submittedName>
</protein>
<evidence type="ECO:0000256" key="1">
    <source>
        <dbReference type="ARBA" id="ARBA00022527"/>
    </source>
</evidence>
<feature type="domain" description="Protein kinase" evidence="7">
    <location>
        <begin position="1"/>
        <end position="131"/>
    </location>
</feature>
<feature type="compositionally biased region" description="Pro residues" evidence="6">
    <location>
        <begin position="302"/>
        <end position="320"/>
    </location>
</feature>
<evidence type="ECO:0000256" key="4">
    <source>
        <dbReference type="ARBA" id="ARBA00022777"/>
    </source>
</evidence>
<keyword evidence="4" id="KW-0418">Kinase</keyword>
<evidence type="ECO:0000256" key="3">
    <source>
        <dbReference type="ARBA" id="ARBA00022741"/>
    </source>
</evidence>
<dbReference type="SUPFAM" id="SSF56112">
    <property type="entry name" value="Protein kinase-like (PK-like)"/>
    <property type="match status" value="1"/>
</dbReference>
<evidence type="ECO:0000259" key="7">
    <source>
        <dbReference type="PROSITE" id="PS50011"/>
    </source>
</evidence>
<comment type="caution">
    <text evidence="9">The sequence shown here is derived from an EMBL/GenBank/DDBJ whole genome shotgun (WGS) entry which is preliminary data.</text>
</comment>
<keyword evidence="5" id="KW-0067">ATP-binding</keyword>
<dbReference type="PROSITE" id="PS50011">
    <property type="entry name" value="PROTEIN_KINASE_DOM"/>
    <property type="match status" value="1"/>
</dbReference>
<dbReference type="PROSITE" id="PS51285">
    <property type="entry name" value="AGC_KINASE_CTER"/>
    <property type="match status" value="1"/>
</dbReference>
<feature type="compositionally biased region" description="Polar residues" evidence="6">
    <location>
        <begin position="258"/>
        <end position="268"/>
    </location>
</feature>
<dbReference type="EMBL" id="QUTF01027850">
    <property type="protein sequence ID" value="RHY79338.1"/>
    <property type="molecule type" value="Genomic_DNA"/>
</dbReference>
<feature type="region of interest" description="Disordered" evidence="6">
    <location>
        <begin position="258"/>
        <end position="350"/>
    </location>
</feature>